<evidence type="ECO:0000313" key="1">
    <source>
        <dbReference type="EMBL" id="AMQ55750.1"/>
    </source>
</evidence>
<dbReference type="AlphaFoldDB" id="A0A142EKU5"/>
<dbReference type="Proteomes" id="UP000073816">
    <property type="component" value="Chromosome"/>
</dbReference>
<organism evidence="1 2">
    <name type="scientific">Algoriphagus sanaruensis</name>
    <dbReference type="NCBI Taxonomy" id="1727163"/>
    <lineage>
        <taxon>Bacteria</taxon>
        <taxon>Pseudomonadati</taxon>
        <taxon>Bacteroidota</taxon>
        <taxon>Cytophagia</taxon>
        <taxon>Cytophagales</taxon>
        <taxon>Cyclobacteriaceae</taxon>
        <taxon>Algoriphagus</taxon>
    </lineage>
</organism>
<evidence type="ECO:0000313" key="2">
    <source>
        <dbReference type="Proteomes" id="UP000073816"/>
    </source>
</evidence>
<dbReference type="RefSeq" id="WP_067544395.1">
    <property type="nucleotide sequence ID" value="NZ_CP012836.1"/>
</dbReference>
<dbReference type="EMBL" id="CP012836">
    <property type="protein sequence ID" value="AMQ55750.1"/>
    <property type="molecule type" value="Genomic_DNA"/>
</dbReference>
<gene>
    <name evidence="1" type="ORF">AO498_04970</name>
</gene>
<sequence length="193" mass="22700">MTHHFYLRFASFLLFISLVSCQSDYEKMESRELASGKQVNDLFFDLRLGMDRKEFFEVCWKKNKEGVLTNGPTELSVEHSLVLPSGHEAKMRFYPKFEGDKIYVMPIEFTYEGWAPWNEELTAEKLREDVVALFEKWYGEGFLEVSDKDKTKVAFVKIDGNRRIRVFKKHLSAVRVEIEDLPVLKKLKEDKNS</sequence>
<dbReference type="KEGG" id="alm:AO498_04970"/>
<keyword evidence="2" id="KW-1185">Reference proteome</keyword>
<name>A0A142EKU5_9BACT</name>
<proteinExistence type="predicted"/>
<dbReference type="STRING" id="1727163.AO498_04970"/>
<reference evidence="2" key="1">
    <citation type="submission" date="2015-09" db="EMBL/GenBank/DDBJ databases">
        <title>Complete sequence of Algoriphagus sp. M8-2.</title>
        <authorList>
            <person name="Shintani M."/>
        </authorList>
    </citation>
    <scope>NUCLEOTIDE SEQUENCE [LARGE SCALE GENOMIC DNA]</scope>
    <source>
        <strain evidence="2">M8-2</strain>
    </source>
</reference>
<protein>
    <submittedName>
        <fullName evidence="1">Uncharacterized protein</fullName>
    </submittedName>
</protein>
<dbReference type="PATRIC" id="fig|1727163.4.peg.1035"/>
<reference evidence="1 2" key="2">
    <citation type="journal article" date="2016" name="Genome Announc.">
        <title>Complete Genome Sequence of Algoriphagus sp. Strain M8-2, Isolated from a Brackish Lake.</title>
        <authorList>
            <person name="Muraguchi Y."/>
            <person name="Kushimoto K."/>
            <person name="Ohtsubo Y."/>
            <person name="Suzuki T."/>
            <person name="Dohra H."/>
            <person name="Kimbara K."/>
            <person name="Shintani M."/>
        </authorList>
    </citation>
    <scope>NUCLEOTIDE SEQUENCE [LARGE SCALE GENOMIC DNA]</scope>
    <source>
        <strain evidence="1 2">M8-2</strain>
    </source>
</reference>
<accession>A0A142EKU5</accession>